<proteinExistence type="predicted"/>
<dbReference type="HOGENOM" id="CLU_1931614_0_0_1"/>
<accession>A0CBQ9</accession>
<evidence type="ECO:0000313" key="2">
    <source>
        <dbReference type="Proteomes" id="UP000000600"/>
    </source>
</evidence>
<organism evidence="1 2">
    <name type="scientific">Paramecium tetraurelia</name>
    <dbReference type="NCBI Taxonomy" id="5888"/>
    <lineage>
        <taxon>Eukaryota</taxon>
        <taxon>Sar</taxon>
        <taxon>Alveolata</taxon>
        <taxon>Ciliophora</taxon>
        <taxon>Intramacronucleata</taxon>
        <taxon>Oligohymenophorea</taxon>
        <taxon>Peniculida</taxon>
        <taxon>Parameciidae</taxon>
        <taxon>Paramecium</taxon>
    </lineage>
</organism>
<dbReference type="RefSeq" id="XP_001435623.1">
    <property type="nucleotide sequence ID" value="XM_001435586.1"/>
</dbReference>
<dbReference type="GeneID" id="5021408"/>
<reference evidence="1 2" key="1">
    <citation type="journal article" date="2006" name="Nature">
        <title>Global trends of whole-genome duplications revealed by the ciliate Paramecium tetraurelia.</title>
        <authorList>
            <consortium name="Genoscope"/>
            <person name="Aury J.-M."/>
            <person name="Jaillon O."/>
            <person name="Duret L."/>
            <person name="Noel B."/>
            <person name="Jubin C."/>
            <person name="Porcel B.M."/>
            <person name="Segurens B."/>
            <person name="Daubin V."/>
            <person name="Anthouard V."/>
            <person name="Aiach N."/>
            <person name="Arnaiz O."/>
            <person name="Billaut A."/>
            <person name="Beisson J."/>
            <person name="Blanc I."/>
            <person name="Bouhouche K."/>
            <person name="Camara F."/>
            <person name="Duharcourt S."/>
            <person name="Guigo R."/>
            <person name="Gogendeau D."/>
            <person name="Katinka M."/>
            <person name="Keller A.-M."/>
            <person name="Kissmehl R."/>
            <person name="Klotz C."/>
            <person name="Koll F."/>
            <person name="Le Moue A."/>
            <person name="Lepere C."/>
            <person name="Malinsky S."/>
            <person name="Nowacki M."/>
            <person name="Nowak J.K."/>
            <person name="Plattner H."/>
            <person name="Poulain J."/>
            <person name="Ruiz F."/>
            <person name="Serrano V."/>
            <person name="Zagulski M."/>
            <person name="Dessen P."/>
            <person name="Betermier M."/>
            <person name="Weissenbach J."/>
            <person name="Scarpelli C."/>
            <person name="Schachter V."/>
            <person name="Sperling L."/>
            <person name="Meyer E."/>
            <person name="Cohen J."/>
            <person name="Wincker P."/>
        </authorList>
    </citation>
    <scope>NUCLEOTIDE SEQUENCE [LARGE SCALE GENOMIC DNA]</scope>
    <source>
        <strain evidence="1 2">Stock d4-2</strain>
    </source>
</reference>
<name>A0CBQ9_PARTE</name>
<keyword evidence="2" id="KW-1185">Reference proteome</keyword>
<evidence type="ECO:0000313" key="1">
    <source>
        <dbReference type="EMBL" id="CAK68226.1"/>
    </source>
</evidence>
<dbReference type="EMBL" id="CT868058">
    <property type="protein sequence ID" value="CAK68226.1"/>
    <property type="molecule type" value="Genomic_DNA"/>
</dbReference>
<dbReference type="InParanoid" id="A0CBQ9"/>
<dbReference type="AlphaFoldDB" id="A0CBQ9"/>
<protein>
    <submittedName>
        <fullName evidence="1">Uncharacterized protein</fullName>
    </submittedName>
</protein>
<sequence>MILSLFIYVFKLDDCIRSWDYLMVRGMIRGIPELNLGFIDVTNKQLEQFKEEDYGFNFQGQESSIIKFKVGELIYAAKQKHTIDRQLISRLAMKMRKSKPSQLLDLLSHFENIQTYRKHAQFYMKTIFDLY</sequence>
<dbReference type="Proteomes" id="UP000000600">
    <property type="component" value="Unassembled WGS sequence"/>
</dbReference>
<gene>
    <name evidence="1" type="ORF">GSPATT00037009001</name>
</gene>
<dbReference type="KEGG" id="ptm:GSPATT00037009001"/>